<sequence>MGATMVGAVGDAERRWGRRRSKLGATSDADDAEMGATPTTPDGDGGDAGRSWGRRRTQTTQRWGTWRGRVGKVGEMMGHGISSTSLSSEPGFFQLEEEEEEGAAMTLKALVALFLDVPADSRSI</sequence>
<dbReference type="Proteomes" id="UP000652761">
    <property type="component" value="Unassembled WGS sequence"/>
</dbReference>
<protein>
    <submittedName>
        <fullName evidence="2">Uncharacterized protein</fullName>
    </submittedName>
</protein>
<organism evidence="2 3">
    <name type="scientific">Colocasia esculenta</name>
    <name type="common">Wild taro</name>
    <name type="synonym">Arum esculentum</name>
    <dbReference type="NCBI Taxonomy" id="4460"/>
    <lineage>
        <taxon>Eukaryota</taxon>
        <taxon>Viridiplantae</taxon>
        <taxon>Streptophyta</taxon>
        <taxon>Embryophyta</taxon>
        <taxon>Tracheophyta</taxon>
        <taxon>Spermatophyta</taxon>
        <taxon>Magnoliopsida</taxon>
        <taxon>Liliopsida</taxon>
        <taxon>Araceae</taxon>
        <taxon>Aroideae</taxon>
        <taxon>Colocasieae</taxon>
        <taxon>Colocasia</taxon>
    </lineage>
</organism>
<evidence type="ECO:0000313" key="3">
    <source>
        <dbReference type="Proteomes" id="UP000652761"/>
    </source>
</evidence>
<proteinExistence type="predicted"/>
<evidence type="ECO:0000256" key="1">
    <source>
        <dbReference type="SAM" id="MobiDB-lite"/>
    </source>
</evidence>
<keyword evidence="3" id="KW-1185">Reference proteome</keyword>
<gene>
    <name evidence="2" type="ORF">Taro_017956</name>
</gene>
<name>A0A843UPI0_COLES</name>
<comment type="caution">
    <text evidence="2">The sequence shown here is derived from an EMBL/GenBank/DDBJ whole genome shotgun (WGS) entry which is preliminary data.</text>
</comment>
<feature type="region of interest" description="Disordered" evidence="1">
    <location>
        <begin position="1"/>
        <end position="62"/>
    </location>
</feature>
<reference evidence="2" key="1">
    <citation type="submission" date="2017-07" db="EMBL/GenBank/DDBJ databases">
        <title>Taro Niue Genome Assembly and Annotation.</title>
        <authorList>
            <person name="Atibalentja N."/>
            <person name="Keating K."/>
            <person name="Fields C.J."/>
        </authorList>
    </citation>
    <scope>NUCLEOTIDE SEQUENCE</scope>
    <source>
        <strain evidence="2">Niue_2</strain>
        <tissue evidence="2">Leaf</tissue>
    </source>
</reference>
<dbReference type="AlphaFoldDB" id="A0A843UPI0"/>
<dbReference type="EMBL" id="NMUH01000828">
    <property type="protein sequence ID" value="MQL85435.1"/>
    <property type="molecule type" value="Genomic_DNA"/>
</dbReference>
<evidence type="ECO:0000313" key="2">
    <source>
        <dbReference type="EMBL" id="MQL85435.1"/>
    </source>
</evidence>
<accession>A0A843UPI0</accession>